<keyword evidence="3 5" id="KW-0479">Metal-binding</keyword>
<dbReference type="InterPro" id="IPR029060">
    <property type="entry name" value="PIN-like_dom_sf"/>
</dbReference>
<dbReference type="Gene3D" id="3.40.50.1010">
    <property type="entry name" value="5'-nuclease"/>
    <property type="match status" value="1"/>
</dbReference>
<evidence type="ECO:0000256" key="3">
    <source>
        <dbReference type="ARBA" id="ARBA00022723"/>
    </source>
</evidence>
<proteinExistence type="inferred from homology"/>
<keyword evidence="4 5" id="KW-0378">Hydrolase</keyword>
<dbReference type="InterPro" id="IPR002716">
    <property type="entry name" value="PIN_dom"/>
</dbReference>
<name>A0ABR8AE47_9CYAN</name>
<gene>
    <name evidence="5" type="primary">vapC</name>
    <name evidence="7" type="ORF">H6G24_22255</name>
</gene>
<keyword evidence="1 5" id="KW-1277">Toxin-antitoxin system</keyword>
<dbReference type="InterPro" id="IPR022907">
    <property type="entry name" value="VapC_family"/>
</dbReference>
<accession>A0ABR8AE47</accession>
<protein>
    <recommendedName>
        <fullName evidence="5">Ribonuclease VapC</fullName>
        <shortName evidence="5">RNase VapC</shortName>
        <ecNumber evidence="5">3.1.-.-</ecNumber>
    </recommendedName>
    <alternativeName>
        <fullName evidence="5">Toxin VapC</fullName>
    </alternativeName>
</protein>
<feature type="binding site" evidence="5">
    <location>
        <position position="108"/>
    </location>
    <ligand>
        <name>Mg(2+)</name>
        <dbReference type="ChEBI" id="CHEBI:18420"/>
    </ligand>
</feature>
<sequence length="147" mass="16077">MQISDALTGVSRLFLDTAPVIYFVERNPQFVDLVDPIFDRLETNITAVASAITLSECLVGAIRLGLADLEEAFVDVLQQDEVVFVEINGAIAQEAARIRVRYNLQLLDALQIAAALSAGCEAFLTNDDALRRVTELRILVVGELEVS</sequence>
<evidence type="ECO:0000313" key="7">
    <source>
        <dbReference type="EMBL" id="MBD2198194.1"/>
    </source>
</evidence>
<evidence type="ECO:0000256" key="1">
    <source>
        <dbReference type="ARBA" id="ARBA00022649"/>
    </source>
</evidence>
<dbReference type="Pfam" id="PF01850">
    <property type="entry name" value="PIN"/>
    <property type="match status" value="1"/>
</dbReference>
<keyword evidence="2 5" id="KW-0540">Nuclease</keyword>
<evidence type="ECO:0000256" key="4">
    <source>
        <dbReference type="ARBA" id="ARBA00022801"/>
    </source>
</evidence>
<evidence type="ECO:0000259" key="6">
    <source>
        <dbReference type="Pfam" id="PF01850"/>
    </source>
</evidence>
<dbReference type="RefSeq" id="WP_190547165.1">
    <property type="nucleotide sequence ID" value="NZ_CAWPNO010000070.1"/>
</dbReference>
<keyword evidence="5" id="KW-0800">Toxin</keyword>
<keyword evidence="5" id="KW-0460">Magnesium</keyword>
<dbReference type="EC" id="3.1.-.-" evidence="5"/>
<evidence type="ECO:0000313" key="8">
    <source>
        <dbReference type="Proteomes" id="UP000658514"/>
    </source>
</evidence>
<dbReference type="SUPFAM" id="SSF88723">
    <property type="entry name" value="PIN domain-like"/>
    <property type="match status" value="1"/>
</dbReference>
<feature type="domain" description="PIN" evidence="6">
    <location>
        <begin position="14"/>
        <end position="135"/>
    </location>
</feature>
<dbReference type="EMBL" id="JACJQH010000037">
    <property type="protein sequence ID" value="MBD2198194.1"/>
    <property type="molecule type" value="Genomic_DNA"/>
</dbReference>
<evidence type="ECO:0000256" key="2">
    <source>
        <dbReference type="ARBA" id="ARBA00022722"/>
    </source>
</evidence>
<evidence type="ECO:0000256" key="5">
    <source>
        <dbReference type="HAMAP-Rule" id="MF_00265"/>
    </source>
</evidence>
<reference evidence="7 8" key="1">
    <citation type="journal article" date="2020" name="ISME J.">
        <title>Comparative genomics reveals insights into cyanobacterial evolution and habitat adaptation.</title>
        <authorList>
            <person name="Chen M.Y."/>
            <person name="Teng W.K."/>
            <person name="Zhao L."/>
            <person name="Hu C.X."/>
            <person name="Zhou Y.K."/>
            <person name="Han B.P."/>
            <person name="Song L.R."/>
            <person name="Shu W.S."/>
        </authorList>
    </citation>
    <scope>NUCLEOTIDE SEQUENCE [LARGE SCALE GENOMIC DNA]</scope>
    <source>
        <strain evidence="7 8">FACHB-288</strain>
    </source>
</reference>
<comment type="similarity">
    <text evidence="5">Belongs to the PINc/VapC protein family.</text>
</comment>
<feature type="binding site" evidence="5">
    <location>
        <position position="16"/>
    </location>
    <ligand>
        <name>Mg(2+)</name>
        <dbReference type="ChEBI" id="CHEBI:18420"/>
    </ligand>
</feature>
<comment type="caution">
    <text evidence="7">The sequence shown here is derived from an EMBL/GenBank/DDBJ whole genome shotgun (WGS) entry which is preliminary data.</text>
</comment>
<dbReference type="HAMAP" id="MF_00265">
    <property type="entry name" value="VapC_Nob1"/>
    <property type="match status" value="1"/>
</dbReference>
<dbReference type="Proteomes" id="UP000658514">
    <property type="component" value="Unassembled WGS sequence"/>
</dbReference>
<comment type="cofactor">
    <cofactor evidence="5">
        <name>Mg(2+)</name>
        <dbReference type="ChEBI" id="CHEBI:18420"/>
    </cofactor>
</comment>
<comment type="function">
    <text evidence="5">Toxic component of a toxin-antitoxin (TA) system. An RNase.</text>
</comment>
<keyword evidence="8" id="KW-1185">Reference proteome</keyword>
<organism evidence="7 8">
    <name type="scientific">Calothrix parietina FACHB-288</name>
    <dbReference type="NCBI Taxonomy" id="2692896"/>
    <lineage>
        <taxon>Bacteria</taxon>
        <taxon>Bacillati</taxon>
        <taxon>Cyanobacteriota</taxon>
        <taxon>Cyanophyceae</taxon>
        <taxon>Nostocales</taxon>
        <taxon>Calotrichaceae</taxon>
        <taxon>Calothrix</taxon>
    </lineage>
</organism>